<evidence type="ECO:0000313" key="2">
    <source>
        <dbReference type="EMBL" id="KPL73868.1"/>
    </source>
</evidence>
<gene>
    <name evidence="2" type="ORF">AC812_13865</name>
</gene>
<organism evidence="2 3">
    <name type="scientific">Bellilinea caldifistulae</name>
    <dbReference type="NCBI Taxonomy" id="360411"/>
    <lineage>
        <taxon>Bacteria</taxon>
        <taxon>Bacillati</taxon>
        <taxon>Chloroflexota</taxon>
        <taxon>Anaerolineae</taxon>
        <taxon>Anaerolineales</taxon>
        <taxon>Anaerolineaceae</taxon>
        <taxon>Bellilinea</taxon>
    </lineage>
</organism>
<name>A0A0P6XX75_9CHLR</name>
<dbReference type="InterPro" id="IPR014710">
    <property type="entry name" value="RmlC-like_jellyroll"/>
</dbReference>
<dbReference type="GO" id="GO:0005829">
    <property type="term" value="C:cytosol"/>
    <property type="evidence" value="ECO:0007669"/>
    <property type="project" value="TreeGrafter"/>
</dbReference>
<dbReference type="SUPFAM" id="SSF51206">
    <property type="entry name" value="cAMP-binding domain-like"/>
    <property type="match status" value="1"/>
</dbReference>
<proteinExistence type="predicted"/>
<sequence>MMTQVTLMNMVFGVTKVDNYKTDLYPMQTSSLIETLRTIPWFLDLKPQQIEALAGISSIVHYKEGTAIFCEGDRVDNIYIILSGQIGVDMAVPSRGIVRITTAEPLDIIGWSKLTPVVRQRTASTIALKDSTLLVLNGDELNRLCEEDPRLGYVIMRRVANVVASNLLTIKLQLMDLILQSSSETDVKTR</sequence>
<dbReference type="InterPro" id="IPR050397">
    <property type="entry name" value="Env_Response_Regulators"/>
</dbReference>
<dbReference type="OrthoDB" id="164203at2"/>
<dbReference type="PANTHER" id="PTHR24567:SF74">
    <property type="entry name" value="HTH-TYPE TRANSCRIPTIONAL REGULATOR ARCR"/>
    <property type="match status" value="1"/>
</dbReference>
<dbReference type="AlphaFoldDB" id="A0A0P6XX75"/>
<dbReference type="Pfam" id="PF00027">
    <property type="entry name" value="cNMP_binding"/>
    <property type="match status" value="1"/>
</dbReference>
<dbReference type="GO" id="GO:0003700">
    <property type="term" value="F:DNA-binding transcription factor activity"/>
    <property type="evidence" value="ECO:0007669"/>
    <property type="project" value="TreeGrafter"/>
</dbReference>
<dbReference type="SMART" id="SM00100">
    <property type="entry name" value="cNMP"/>
    <property type="match status" value="1"/>
</dbReference>
<dbReference type="CDD" id="cd00038">
    <property type="entry name" value="CAP_ED"/>
    <property type="match status" value="1"/>
</dbReference>
<evidence type="ECO:0000259" key="1">
    <source>
        <dbReference type="PROSITE" id="PS50042"/>
    </source>
</evidence>
<feature type="domain" description="Cyclic nucleotide-binding" evidence="1">
    <location>
        <begin position="41"/>
        <end position="144"/>
    </location>
</feature>
<dbReference type="STRING" id="360411.AC812_13865"/>
<evidence type="ECO:0000313" key="3">
    <source>
        <dbReference type="Proteomes" id="UP000050514"/>
    </source>
</evidence>
<comment type="caution">
    <text evidence="2">The sequence shown here is derived from an EMBL/GenBank/DDBJ whole genome shotgun (WGS) entry which is preliminary data.</text>
</comment>
<accession>A0A0P6XX75</accession>
<dbReference type="PROSITE" id="PS50042">
    <property type="entry name" value="CNMP_BINDING_3"/>
    <property type="match status" value="1"/>
</dbReference>
<dbReference type="Gene3D" id="2.60.120.10">
    <property type="entry name" value="Jelly Rolls"/>
    <property type="match status" value="1"/>
</dbReference>
<dbReference type="InterPro" id="IPR000595">
    <property type="entry name" value="cNMP-bd_dom"/>
</dbReference>
<dbReference type="InterPro" id="IPR018490">
    <property type="entry name" value="cNMP-bd_dom_sf"/>
</dbReference>
<dbReference type="EMBL" id="LGHJ01000019">
    <property type="protein sequence ID" value="KPL73868.1"/>
    <property type="molecule type" value="Genomic_DNA"/>
</dbReference>
<dbReference type="PANTHER" id="PTHR24567">
    <property type="entry name" value="CRP FAMILY TRANSCRIPTIONAL REGULATORY PROTEIN"/>
    <property type="match status" value="1"/>
</dbReference>
<keyword evidence="3" id="KW-1185">Reference proteome</keyword>
<dbReference type="Proteomes" id="UP000050514">
    <property type="component" value="Unassembled WGS sequence"/>
</dbReference>
<reference evidence="2 3" key="1">
    <citation type="submission" date="2015-07" db="EMBL/GenBank/DDBJ databases">
        <title>Draft genome of Bellilinea caldifistulae DSM 17877.</title>
        <authorList>
            <person name="Hemp J."/>
            <person name="Ward L.M."/>
            <person name="Pace L.A."/>
            <person name="Fischer W.W."/>
        </authorList>
    </citation>
    <scope>NUCLEOTIDE SEQUENCE [LARGE SCALE GENOMIC DNA]</scope>
    <source>
        <strain evidence="2 3">GOMI-1</strain>
    </source>
</reference>
<protein>
    <recommendedName>
        <fullName evidence="1">Cyclic nucleotide-binding domain-containing protein</fullName>
    </recommendedName>
</protein>